<accession>A0A813ZSP1</accession>
<keyword evidence="1" id="KW-1133">Transmembrane helix</keyword>
<evidence type="ECO:0000313" key="3">
    <source>
        <dbReference type="EMBL" id="CAF1246371.1"/>
    </source>
</evidence>
<evidence type="ECO:0000313" key="2">
    <source>
        <dbReference type="EMBL" id="CAF0902543.1"/>
    </source>
</evidence>
<evidence type="ECO:0000313" key="5">
    <source>
        <dbReference type="Proteomes" id="UP000663877"/>
    </source>
</evidence>
<reference evidence="2" key="1">
    <citation type="submission" date="2021-02" db="EMBL/GenBank/DDBJ databases">
        <authorList>
            <person name="Nowell W R."/>
        </authorList>
    </citation>
    <scope>NUCLEOTIDE SEQUENCE</scope>
</reference>
<dbReference type="AlphaFoldDB" id="A0A813ZSP1"/>
<feature type="transmembrane region" description="Helical" evidence="1">
    <location>
        <begin position="12"/>
        <end position="33"/>
    </location>
</feature>
<comment type="caution">
    <text evidence="2">The sequence shown here is derived from an EMBL/GenBank/DDBJ whole genome shotgun (WGS) entry which is preliminary data.</text>
</comment>
<keyword evidence="1" id="KW-0472">Membrane</keyword>
<dbReference type="EMBL" id="CAJNOM010000219">
    <property type="protein sequence ID" value="CAF1246371.1"/>
    <property type="molecule type" value="Genomic_DNA"/>
</dbReference>
<evidence type="ECO:0000256" key="1">
    <source>
        <dbReference type="SAM" id="Phobius"/>
    </source>
</evidence>
<dbReference type="Proteomes" id="UP000663832">
    <property type="component" value="Unassembled WGS sequence"/>
</dbReference>
<protein>
    <submittedName>
        <fullName evidence="2">Uncharacterized protein</fullName>
    </submittedName>
</protein>
<proteinExistence type="predicted"/>
<gene>
    <name evidence="2" type="ORF">BJG266_LOCUS10553</name>
    <name evidence="3" type="ORF">QVE165_LOCUS28262</name>
</gene>
<keyword evidence="1" id="KW-0812">Transmembrane</keyword>
<dbReference type="Proteomes" id="UP000663877">
    <property type="component" value="Unassembled WGS sequence"/>
</dbReference>
<keyword evidence="4" id="KW-1185">Reference proteome</keyword>
<name>A0A813ZSP1_9BILA</name>
<evidence type="ECO:0000313" key="4">
    <source>
        <dbReference type="Proteomes" id="UP000663832"/>
    </source>
</evidence>
<dbReference type="EMBL" id="CAJNOI010000037">
    <property type="protein sequence ID" value="CAF0902543.1"/>
    <property type="molecule type" value="Genomic_DNA"/>
</dbReference>
<sequence>MASKPLSPTVLTIIILIIVMIVLFLFIAGFLIYRYHTNQRRYLKTLTRSLYDTLQRSSYDNPVISPYLQINPSIGQGLDRTAASDSHYSQYAVSHVYK</sequence>
<dbReference type="OrthoDB" id="10088863at2759"/>
<organism evidence="2 5">
    <name type="scientific">Adineta steineri</name>
    <dbReference type="NCBI Taxonomy" id="433720"/>
    <lineage>
        <taxon>Eukaryota</taxon>
        <taxon>Metazoa</taxon>
        <taxon>Spiralia</taxon>
        <taxon>Gnathifera</taxon>
        <taxon>Rotifera</taxon>
        <taxon>Eurotatoria</taxon>
        <taxon>Bdelloidea</taxon>
        <taxon>Adinetida</taxon>
        <taxon>Adinetidae</taxon>
        <taxon>Adineta</taxon>
    </lineage>
</organism>